<feature type="region of interest" description="Disordered" evidence="1">
    <location>
        <begin position="127"/>
        <end position="230"/>
    </location>
</feature>
<protein>
    <submittedName>
        <fullName evidence="2">Uncharacterized protein</fullName>
    </submittedName>
</protein>
<organism evidence="2 3">
    <name type="scientific">Amniculicola lignicola CBS 123094</name>
    <dbReference type="NCBI Taxonomy" id="1392246"/>
    <lineage>
        <taxon>Eukaryota</taxon>
        <taxon>Fungi</taxon>
        <taxon>Dikarya</taxon>
        <taxon>Ascomycota</taxon>
        <taxon>Pezizomycotina</taxon>
        <taxon>Dothideomycetes</taxon>
        <taxon>Pleosporomycetidae</taxon>
        <taxon>Pleosporales</taxon>
        <taxon>Amniculicolaceae</taxon>
        <taxon>Amniculicola</taxon>
    </lineage>
</organism>
<sequence length="230" mass="25125">MAIMGERVQKEMRVRGHSKESEDIPPGAQRKASGVSAGVEDGFQLQDSCEAVPVVLHGTYAPEHCIRQKHCAPRSIIVKGALVIAPSPHHQLFSNFSQRRIPNPLRRAFGVDASGCSSGFLSIKRLRRLDHPQRQQPPLLTTSVPPCDFTPPSPSPARRLRSLSPPAPLPHRLLRDSQSYVTGHTAPAGITSRGTDHDRTTKRSSCACEPLPTTLHPPPRRLLPATTHPS</sequence>
<evidence type="ECO:0000313" key="2">
    <source>
        <dbReference type="EMBL" id="KAF1998345.1"/>
    </source>
</evidence>
<dbReference type="EMBL" id="ML977604">
    <property type="protein sequence ID" value="KAF1998345.1"/>
    <property type="molecule type" value="Genomic_DNA"/>
</dbReference>
<evidence type="ECO:0000256" key="1">
    <source>
        <dbReference type="SAM" id="MobiDB-lite"/>
    </source>
</evidence>
<reference evidence="2" key="1">
    <citation type="journal article" date="2020" name="Stud. Mycol.">
        <title>101 Dothideomycetes genomes: a test case for predicting lifestyles and emergence of pathogens.</title>
        <authorList>
            <person name="Haridas S."/>
            <person name="Albert R."/>
            <person name="Binder M."/>
            <person name="Bloem J."/>
            <person name="Labutti K."/>
            <person name="Salamov A."/>
            <person name="Andreopoulos B."/>
            <person name="Baker S."/>
            <person name="Barry K."/>
            <person name="Bills G."/>
            <person name="Bluhm B."/>
            <person name="Cannon C."/>
            <person name="Castanera R."/>
            <person name="Culley D."/>
            <person name="Daum C."/>
            <person name="Ezra D."/>
            <person name="Gonzalez J."/>
            <person name="Henrissat B."/>
            <person name="Kuo A."/>
            <person name="Liang C."/>
            <person name="Lipzen A."/>
            <person name="Lutzoni F."/>
            <person name="Magnuson J."/>
            <person name="Mondo S."/>
            <person name="Nolan M."/>
            <person name="Ohm R."/>
            <person name="Pangilinan J."/>
            <person name="Park H.-J."/>
            <person name="Ramirez L."/>
            <person name="Alfaro M."/>
            <person name="Sun H."/>
            <person name="Tritt A."/>
            <person name="Yoshinaga Y."/>
            <person name="Zwiers L.-H."/>
            <person name="Turgeon B."/>
            <person name="Goodwin S."/>
            <person name="Spatafora J."/>
            <person name="Crous P."/>
            <person name="Grigoriev I."/>
        </authorList>
    </citation>
    <scope>NUCLEOTIDE SEQUENCE</scope>
    <source>
        <strain evidence="2">CBS 123094</strain>
    </source>
</reference>
<gene>
    <name evidence="2" type="ORF">P154DRAFT_577935</name>
</gene>
<dbReference type="AlphaFoldDB" id="A0A6A5WGN7"/>
<accession>A0A6A5WGN7</accession>
<keyword evidence="3" id="KW-1185">Reference proteome</keyword>
<proteinExistence type="predicted"/>
<dbReference type="Proteomes" id="UP000799779">
    <property type="component" value="Unassembled WGS sequence"/>
</dbReference>
<feature type="region of interest" description="Disordered" evidence="1">
    <location>
        <begin position="1"/>
        <end position="33"/>
    </location>
</feature>
<name>A0A6A5WGN7_9PLEO</name>
<feature type="compositionally biased region" description="Basic and acidic residues" evidence="1">
    <location>
        <begin position="7"/>
        <end position="22"/>
    </location>
</feature>
<evidence type="ECO:0000313" key="3">
    <source>
        <dbReference type="Proteomes" id="UP000799779"/>
    </source>
</evidence>